<sequence>MPSFPLLHQFVAVNSYPFESFLKHNSRGMSAHGLYELKANQYIQTTTGQMHMRRQGVFFPQLNPVFIPESVFSRHEVYGIAKLAIQKAALQFRPGHCVTPHSRTDQVGGGKPNKHRGCDGFWGVRPHSAPAPGVTFRMLEILYFDLN</sequence>
<name>A0A656GP65_PSEA0</name>
<dbReference type="AlphaFoldDB" id="A0A656GP65"/>
<organism evidence="1 2">
    <name type="scientific">Pseudomonas amygdali pv. mori str. 301020</name>
    <dbReference type="NCBI Taxonomy" id="629261"/>
    <lineage>
        <taxon>Bacteria</taxon>
        <taxon>Pseudomonadati</taxon>
        <taxon>Pseudomonadota</taxon>
        <taxon>Gammaproteobacteria</taxon>
        <taxon>Pseudomonadales</taxon>
        <taxon>Pseudomonadaceae</taxon>
        <taxon>Pseudomonas</taxon>
        <taxon>Pseudomonas amygdali</taxon>
    </lineage>
</organism>
<accession>A0A656GP65</accession>
<reference evidence="1 2" key="1">
    <citation type="journal article" date="2011" name="PLoS Pathog.">
        <title>Dynamic evolution of pathogenicity revealed by sequencing and comparative genomics of 19 Pseudomonas syringae isolates.</title>
        <authorList>
            <person name="Baltrus D.A."/>
            <person name="Nishimura M.T."/>
            <person name="Romanchuk A."/>
            <person name="Chang J.H."/>
            <person name="Mukhtar M.S."/>
            <person name="Cherkis K."/>
            <person name="Roach J."/>
            <person name="Grant S.R."/>
            <person name="Jones C.D."/>
            <person name="Dangl J.L."/>
        </authorList>
    </citation>
    <scope>NUCLEOTIDE SEQUENCE [LARGE SCALE GENOMIC DNA]</scope>
    <source>
        <strain evidence="1 2">301020</strain>
    </source>
</reference>
<comment type="caution">
    <text evidence="1">The sequence shown here is derived from an EMBL/GenBank/DDBJ whole genome shotgun (WGS) entry which is preliminary data.</text>
</comment>
<dbReference type="EMBL" id="AEAG01003391">
    <property type="protein sequence ID" value="EGH27384.1"/>
    <property type="molecule type" value="Genomic_DNA"/>
</dbReference>
<protein>
    <submittedName>
        <fullName evidence="1">Uncharacterized protein</fullName>
    </submittedName>
</protein>
<evidence type="ECO:0000313" key="2">
    <source>
        <dbReference type="Proteomes" id="UP000003465"/>
    </source>
</evidence>
<proteinExistence type="predicted"/>
<dbReference type="Proteomes" id="UP000003465">
    <property type="component" value="Unassembled WGS sequence"/>
</dbReference>
<evidence type="ECO:0000313" key="1">
    <source>
        <dbReference type="EMBL" id="EGH27384.1"/>
    </source>
</evidence>
<gene>
    <name evidence="1" type="ORF">PSYMO_40190</name>
</gene>